<dbReference type="FunFam" id="2.160.20.10:FF:000023">
    <property type="entry name" value="Exo-beta-1,3-glucanase Exg0"/>
    <property type="match status" value="1"/>
</dbReference>
<dbReference type="Pfam" id="PF12708">
    <property type="entry name" value="Pect-lyase_RHGA_epim"/>
    <property type="match status" value="2"/>
</dbReference>
<reference evidence="3" key="3">
    <citation type="submission" date="2011-03" db="EMBL/GenBank/DDBJ databases">
        <title>Annotation of Magnaporthe poae ATCC 64411.</title>
        <authorList>
            <person name="Ma L.-J."/>
            <person name="Dead R."/>
            <person name="Young S.K."/>
            <person name="Zeng Q."/>
            <person name="Gargeya S."/>
            <person name="Fitzgerald M."/>
            <person name="Haas B."/>
            <person name="Abouelleil A."/>
            <person name="Alvarado L."/>
            <person name="Arachchi H.M."/>
            <person name="Berlin A."/>
            <person name="Brown A."/>
            <person name="Chapman S.B."/>
            <person name="Chen Z."/>
            <person name="Dunbar C."/>
            <person name="Freedman E."/>
            <person name="Gearin G."/>
            <person name="Gellesch M."/>
            <person name="Goldberg J."/>
            <person name="Griggs A."/>
            <person name="Gujja S."/>
            <person name="Heiman D."/>
            <person name="Howarth C."/>
            <person name="Larson L."/>
            <person name="Lui A."/>
            <person name="MacDonald P.J.P."/>
            <person name="Mehta T."/>
            <person name="Montmayeur A."/>
            <person name="Murphy C."/>
            <person name="Neiman D."/>
            <person name="Pearson M."/>
            <person name="Priest M."/>
            <person name="Roberts A."/>
            <person name="Saif S."/>
            <person name="Shea T."/>
            <person name="Shenoy N."/>
            <person name="Sisk P."/>
            <person name="Stolte C."/>
            <person name="Sykes S."/>
            <person name="Yandava C."/>
            <person name="Wortman J."/>
            <person name="Nusbaum C."/>
            <person name="Birren B."/>
        </authorList>
    </citation>
    <scope>NUCLEOTIDE SEQUENCE</scope>
    <source>
        <strain evidence="3">ATCC 64411</strain>
    </source>
</reference>
<dbReference type="Proteomes" id="UP000011715">
    <property type="component" value="Unassembled WGS sequence"/>
</dbReference>
<dbReference type="InterPro" id="IPR024535">
    <property type="entry name" value="RHGA/B-epi-like_pectate_lyase"/>
</dbReference>
<dbReference type="PANTHER" id="PTHR33928:SF2">
    <property type="entry name" value="PECTATE LYASE SUPERFAMILY PROTEIN DOMAIN-CONTAINING PROTEIN-RELATED"/>
    <property type="match status" value="1"/>
</dbReference>
<feature type="region of interest" description="Disordered" evidence="1">
    <location>
        <begin position="149"/>
        <end position="193"/>
    </location>
</feature>
<feature type="compositionally biased region" description="Low complexity" evidence="1">
    <location>
        <begin position="90"/>
        <end position="109"/>
    </location>
</feature>
<dbReference type="VEuPathDB" id="FungiDB:MAPG_06200"/>
<dbReference type="AlphaFoldDB" id="A0A0C4E1E0"/>
<dbReference type="EnsemblFungi" id="MAPG_06200T0">
    <property type="protein sequence ID" value="MAPG_06200T0"/>
    <property type="gene ID" value="MAPG_06200"/>
</dbReference>
<dbReference type="CDD" id="cd23668">
    <property type="entry name" value="GH55_beta13glucanase-like"/>
    <property type="match status" value="1"/>
</dbReference>
<reference evidence="4" key="4">
    <citation type="journal article" date="2015" name="G3 (Bethesda)">
        <title>Genome sequences of three phytopathogenic species of the Magnaporthaceae family of fungi.</title>
        <authorList>
            <person name="Okagaki L.H."/>
            <person name="Nunes C.C."/>
            <person name="Sailsbery J."/>
            <person name="Clay B."/>
            <person name="Brown D."/>
            <person name="John T."/>
            <person name="Oh Y."/>
            <person name="Young N."/>
            <person name="Fitzgerald M."/>
            <person name="Haas B.J."/>
            <person name="Zeng Q."/>
            <person name="Young S."/>
            <person name="Adiconis X."/>
            <person name="Fan L."/>
            <person name="Levin J.Z."/>
            <person name="Mitchell T.K."/>
            <person name="Okubara P.A."/>
            <person name="Farman M.L."/>
            <person name="Kohn L.M."/>
            <person name="Birren B."/>
            <person name="Ma L.-J."/>
            <person name="Dean R.A."/>
        </authorList>
    </citation>
    <scope>NUCLEOTIDE SEQUENCE</scope>
    <source>
        <strain evidence="4">ATCC 64411 / 73-15</strain>
    </source>
</reference>
<dbReference type="OMA" id="AVFMNWN"/>
<feature type="region of interest" description="Disordered" evidence="1">
    <location>
        <begin position="1"/>
        <end position="116"/>
    </location>
</feature>
<evidence type="ECO:0000256" key="1">
    <source>
        <dbReference type="SAM" id="MobiDB-lite"/>
    </source>
</evidence>
<dbReference type="STRING" id="644358.A0A0C4E1E0"/>
<organism evidence="4 5">
    <name type="scientific">Magnaporthiopsis poae (strain ATCC 64411 / 73-15)</name>
    <name type="common">Kentucky bluegrass fungus</name>
    <name type="synonym">Magnaporthe poae</name>
    <dbReference type="NCBI Taxonomy" id="644358"/>
    <lineage>
        <taxon>Eukaryota</taxon>
        <taxon>Fungi</taxon>
        <taxon>Dikarya</taxon>
        <taxon>Ascomycota</taxon>
        <taxon>Pezizomycotina</taxon>
        <taxon>Sordariomycetes</taxon>
        <taxon>Sordariomycetidae</taxon>
        <taxon>Magnaporthales</taxon>
        <taxon>Magnaporthaceae</taxon>
        <taxon>Magnaporthiopsis</taxon>
    </lineage>
</organism>
<keyword evidence="5" id="KW-1185">Reference proteome</keyword>
<dbReference type="Gene3D" id="2.160.20.10">
    <property type="entry name" value="Single-stranded right-handed beta-helix, Pectin lyase-like"/>
    <property type="match status" value="2"/>
</dbReference>
<evidence type="ECO:0000259" key="2">
    <source>
        <dbReference type="Pfam" id="PF12708"/>
    </source>
</evidence>
<dbReference type="PANTHER" id="PTHR33928">
    <property type="entry name" value="POLYGALACTURONASE QRT3"/>
    <property type="match status" value="1"/>
</dbReference>
<evidence type="ECO:0000313" key="3">
    <source>
        <dbReference type="EMBL" id="KLU87198.1"/>
    </source>
</evidence>
<reference evidence="4" key="5">
    <citation type="submission" date="2015-06" db="UniProtKB">
        <authorList>
            <consortium name="EnsemblFungi"/>
        </authorList>
    </citation>
    <scope>IDENTIFICATION</scope>
    <source>
        <strain evidence="4">ATCC 64411</strain>
    </source>
</reference>
<feature type="domain" description="Rhamnogalacturonase A/B/Epimerase-like pectate lyase" evidence="2">
    <location>
        <begin position="632"/>
        <end position="700"/>
    </location>
</feature>
<gene>
    <name evidence="3" type="ORF">MAPG_06200</name>
</gene>
<feature type="compositionally biased region" description="Polar residues" evidence="1">
    <location>
        <begin position="149"/>
        <end position="159"/>
    </location>
</feature>
<feature type="compositionally biased region" description="Low complexity" evidence="1">
    <location>
        <begin position="64"/>
        <end position="82"/>
    </location>
</feature>
<dbReference type="InterPro" id="IPR039279">
    <property type="entry name" value="QRT3-like"/>
</dbReference>
<dbReference type="GO" id="GO:0004650">
    <property type="term" value="F:polygalacturonase activity"/>
    <property type="evidence" value="ECO:0007669"/>
    <property type="project" value="InterPro"/>
</dbReference>
<feature type="domain" description="Rhamnogalacturonase A/B/Epimerase-like pectate lyase" evidence="2">
    <location>
        <begin position="276"/>
        <end position="498"/>
    </location>
</feature>
<dbReference type="EMBL" id="GL876970">
    <property type="protein sequence ID" value="KLU87198.1"/>
    <property type="molecule type" value="Genomic_DNA"/>
</dbReference>
<name>A0A0C4E1E0_MAGP6</name>
<evidence type="ECO:0000313" key="5">
    <source>
        <dbReference type="Proteomes" id="UP000011715"/>
    </source>
</evidence>
<dbReference type="InterPro" id="IPR011050">
    <property type="entry name" value="Pectin_lyase_fold/virulence"/>
</dbReference>
<dbReference type="SUPFAM" id="SSF51126">
    <property type="entry name" value="Pectin lyase-like"/>
    <property type="match status" value="2"/>
</dbReference>
<evidence type="ECO:0000313" key="4">
    <source>
        <dbReference type="EnsemblFungi" id="MAPG_06200T0"/>
    </source>
</evidence>
<reference evidence="5" key="1">
    <citation type="submission" date="2010-05" db="EMBL/GenBank/DDBJ databases">
        <title>The genome sequence of Magnaporthe poae strain ATCC 64411.</title>
        <authorList>
            <person name="Ma L.-J."/>
            <person name="Dead R."/>
            <person name="Young S."/>
            <person name="Zeng Q."/>
            <person name="Koehrsen M."/>
            <person name="Alvarado L."/>
            <person name="Berlin A."/>
            <person name="Chapman S.B."/>
            <person name="Chen Z."/>
            <person name="Freedman E."/>
            <person name="Gellesch M."/>
            <person name="Goldberg J."/>
            <person name="Griggs A."/>
            <person name="Gujja S."/>
            <person name="Heilman E.R."/>
            <person name="Heiman D."/>
            <person name="Hepburn T."/>
            <person name="Howarth C."/>
            <person name="Jen D."/>
            <person name="Larson L."/>
            <person name="Mehta T."/>
            <person name="Neiman D."/>
            <person name="Pearson M."/>
            <person name="Roberts A."/>
            <person name="Saif S."/>
            <person name="Shea T."/>
            <person name="Shenoy N."/>
            <person name="Sisk P."/>
            <person name="Stolte C."/>
            <person name="Sykes S."/>
            <person name="Walk T."/>
            <person name="White J."/>
            <person name="Yandava C."/>
            <person name="Haas B."/>
            <person name="Nusbaum C."/>
            <person name="Birren B."/>
        </authorList>
    </citation>
    <scope>NUCLEOTIDE SEQUENCE [LARGE SCALE GENOMIC DNA]</scope>
    <source>
        <strain evidence="5">ATCC 64411 / 73-15</strain>
    </source>
</reference>
<proteinExistence type="predicted"/>
<accession>A0A0C4E1E0</accession>
<feature type="compositionally biased region" description="Polar residues" evidence="1">
    <location>
        <begin position="172"/>
        <end position="187"/>
    </location>
</feature>
<sequence length="1014" mass="109019">MSRGMAEEQEEQNSRRTAAGRDIHSGPDPLPRRGTTLMVVEEEGGTLLPSGSAPPRGGIRCDGSPSPLCRSPLLSSSAPALPTHRRSRSRSQSSSFSFASSSSPSTQPRPSRRRHSGPFHSFVHRFLNRFYQDALFWLPAFASGTFDSSTPSFLSPTGNDRNRLHSPIHPSLSESTGSLAQSSSPSQEQDRKSTAPARIHWLLVTMGLGATLLTSFVLASRLLSPALAAPAPQAEVPAPPAGETPAPPAAGSGWWFNNLAQRQGVAAFGQPGYKVFRNVKDYGAKGDGVTDDTEAINRAISDGARCGRGCNGTTTTPGLVYIPSGTYLVSKPVVMFYYTQLIGDASRLPTIKAAPGFKGMAVLDSNPYDDQGNNFWVNQNNFFRQVRNFVIDLTAMPETAGAGIHWQVSQATSLQNIHFKMIASPTTKQIGIFQDNGSPQSMSDLTFEGGEYGFFAGAQQFTVRNMTFRNCKTAVFANWNWLIALQDITIENCGVGIDMANGDASQTVGSVMLMDSVIRNTPVGVLTSYKQGSASTNGTLILDNVDMTTGVQNAVADGTAGKVRGSILAGGSKIASFVQGRTYSPQSPGAGKIKQGTDTAVAIPSVLKNQATGKVFTRSKPQYLEVPVGNVISVKAKGAKGDGKTDDTKAIQAIFDAAKPDQLIFFDHGAYVITDTVKVPKNIRITGEIWPYIMASGPNFQDQNKPRAVFQVGQPGDVGSVEMSDLMFETKGAAPGAVLIEWNVREEKQGSAAMWDVHVRIGGSAGTELDYNKCKRTPKDAAQTQKTVEQCQGAFLMLHVTEQASAYIENCWYWVADHDLEPFPAGDPDPLRQINVFNGRGVLVESQKGPVWLWGTASEHSVLYNYQTANASNVYMSSIQTETPYFQGSPEANTPFKANPNFADPDFDAFCKANGGGAACRRSWGLRVVDSKDVFVYGAGLYSFFENYDQTCLKGEACQEHMVSLEKSPSTHIVGLSTKAATNMLTVDGKSAALDKDNRNNFCATLALFSSPAA</sequence>
<dbReference type="OrthoDB" id="1046782at2759"/>
<dbReference type="EMBL" id="ADBL01001491">
    <property type="status" value="NOT_ANNOTATED_CDS"/>
    <property type="molecule type" value="Genomic_DNA"/>
</dbReference>
<dbReference type="eggNOG" id="ENOG502QV54">
    <property type="taxonomic scope" value="Eukaryota"/>
</dbReference>
<dbReference type="InterPro" id="IPR012334">
    <property type="entry name" value="Pectin_lyas_fold"/>
</dbReference>
<reference evidence="3" key="2">
    <citation type="submission" date="2010-05" db="EMBL/GenBank/DDBJ databases">
        <title>The Genome Sequence of Magnaporthe poae strain ATCC 64411.</title>
        <authorList>
            <consortium name="The Broad Institute Genome Sequencing Platform"/>
            <consortium name="Broad Institute Genome Sequencing Center for Infectious Disease"/>
            <person name="Ma L.-J."/>
            <person name="Dead R."/>
            <person name="Young S."/>
            <person name="Zeng Q."/>
            <person name="Koehrsen M."/>
            <person name="Alvarado L."/>
            <person name="Berlin A."/>
            <person name="Chapman S.B."/>
            <person name="Chen Z."/>
            <person name="Freedman E."/>
            <person name="Gellesch M."/>
            <person name="Goldberg J."/>
            <person name="Griggs A."/>
            <person name="Gujja S."/>
            <person name="Heilman E.R."/>
            <person name="Heiman D."/>
            <person name="Hepburn T."/>
            <person name="Howarth C."/>
            <person name="Jen D."/>
            <person name="Larson L."/>
            <person name="Mehta T."/>
            <person name="Neiman D."/>
            <person name="Pearson M."/>
            <person name="Roberts A."/>
            <person name="Saif S."/>
            <person name="Shea T."/>
            <person name="Shenoy N."/>
            <person name="Sisk P."/>
            <person name="Stolte C."/>
            <person name="Sykes S."/>
            <person name="Walk T."/>
            <person name="White J."/>
            <person name="Yandava C."/>
            <person name="Haas B."/>
            <person name="Nusbaum C."/>
            <person name="Birren B."/>
        </authorList>
    </citation>
    <scope>NUCLEOTIDE SEQUENCE</scope>
    <source>
        <strain evidence="3">ATCC 64411</strain>
    </source>
</reference>
<protein>
    <recommendedName>
        <fullName evidence="2">Rhamnogalacturonase A/B/Epimerase-like pectate lyase domain-containing protein</fullName>
    </recommendedName>
</protein>